<evidence type="ECO:0000313" key="2">
    <source>
        <dbReference type="EMBL" id="BBJ31337.1"/>
    </source>
</evidence>
<feature type="domain" description="Group II intron maturase-specific" evidence="1">
    <location>
        <begin position="8"/>
        <end position="40"/>
    </location>
</feature>
<dbReference type="KEGG" id="ras:RAS_04460"/>
<evidence type="ECO:0000259" key="1">
    <source>
        <dbReference type="Pfam" id="PF08388"/>
    </source>
</evidence>
<accession>A0A510GGB7</accession>
<protein>
    <recommendedName>
        <fullName evidence="1">Group II intron maturase-specific domain-containing protein</fullName>
    </recommendedName>
</protein>
<reference evidence="2 3" key="1">
    <citation type="submission" date="2019-04" db="EMBL/GenBank/DDBJ databases">
        <title>Draft genome sequence of Rickettsia asiatica Maytaro1284.</title>
        <authorList>
            <person name="Thu M."/>
            <person name="Qiu Y."/>
            <person name="Nakao R."/>
        </authorList>
    </citation>
    <scope>NUCLEOTIDE SEQUENCE [LARGE SCALE GENOMIC DNA]</scope>
    <source>
        <strain evidence="2 3">Maytaro1284</strain>
    </source>
</reference>
<dbReference type="AlphaFoldDB" id="A0A510GGB7"/>
<sequence>MKEAREGIKMNITSTTVELIRQLNSKLRGWVHYYKYEIMKYLPIVRHVKVKMDATIYDPAYKKYFEKRERLKRNSSHVHWVHNKTLHLVGGR</sequence>
<proteinExistence type="predicted"/>
<dbReference type="InterPro" id="IPR013597">
    <property type="entry name" value="Mat_intron_G2"/>
</dbReference>
<dbReference type="Pfam" id="PF08388">
    <property type="entry name" value="GIIM"/>
    <property type="match status" value="1"/>
</dbReference>
<dbReference type="EMBL" id="AP019563">
    <property type="protein sequence ID" value="BBJ31337.1"/>
    <property type="molecule type" value="Genomic_DNA"/>
</dbReference>
<name>A0A510GGB7_9RICK</name>
<dbReference type="Proteomes" id="UP000321183">
    <property type="component" value="Chromosome"/>
</dbReference>
<keyword evidence="3" id="KW-1185">Reference proteome</keyword>
<organism evidence="2 3">
    <name type="scientific">Rickettsia asiatica</name>
    <dbReference type="NCBI Taxonomy" id="238800"/>
    <lineage>
        <taxon>Bacteria</taxon>
        <taxon>Pseudomonadati</taxon>
        <taxon>Pseudomonadota</taxon>
        <taxon>Alphaproteobacteria</taxon>
        <taxon>Rickettsiales</taxon>
        <taxon>Rickettsiaceae</taxon>
        <taxon>Rickettsieae</taxon>
        <taxon>Rickettsia</taxon>
        <taxon>spotted fever group</taxon>
    </lineage>
</organism>
<evidence type="ECO:0000313" key="3">
    <source>
        <dbReference type="Proteomes" id="UP000321183"/>
    </source>
</evidence>
<gene>
    <name evidence="2" type="ORF">RAS_04460</name>
</gene>